<feature type="transmembrane region" description="Helical" evidence="1">
    <location>
        <begin position="39"/>
        <end position="60"/>
    </location>
</feature>
<name>A0AAV5VAK7_9BILA</name>
<reference evidence="2" key="1">
    <citation type="submission" date="2023-10" db="EMBL/GenBank/DDBJ databases">
        <title>Genome assembly of Pristionchus species.</title>
        <authorList>
            <person name="Yoshida K."/>
            <person name="Sommer R.J."/>
        </authorList>
    </citation>
    <scope>NUCLEOTIDE SEQUENCE</scope>
    <source>
        <strain evidence="2">RS5133</strain>
    </source>
</reference>
<comment type="caution">
    <text evidence="2">The sequence shown here is derived from an EMBL/GenBank/DDBJ whole genome shotgun (WGS) entry which is preliminary data.</text>
</comment>
<feature type="transmembrane region" description="Helical" evidence="1">
    <location>
        <begin position="187"/>
        <end position="206"/>
    </location>
</feature>
<proteinExistence type="predicted"/>
<keyword evidence="1" id="KW-1133">Transmembrane helix</keyword>
<keyword evidence="1" id="KW-0812">Transmembrane</keyword>
<feature type="transmembrane region" description="Helical" evidence="1">
    <location>
        <begin position="6"/>
        <end position="27"/>
    </location>
</feature>
<keyword evidence="1" id="KW-0472">Membrane</keyword>
<evidence type="ECO:0008006" key="4">
    <source>
        <dbReference type="Google" id="ProtNLM"/>
    </source>
</evidence>
<organism evidence="2 3">
    <name type="scientific">Pristionchus fissidentatus</name>
    <dbReference type="NCBI Taxonomy" id="1538716"/>
    <lineage>
        <taxon>Eukaryota</taxon>
        <taxon>Metazoa</taxon>
        <taxon>Ecdysozoa</taxon>
        <taxon>Nematoda</taxon>
        <taxon>Chromadorea</taxon>
        <taxon>Rhabditida</taxon>
        <taxon>Rhabditina</taxon>
        <taxon>Diplogasteromorpha</taxon>
        <taxon>Diplogasteroidea</taxon>
        <taxon>Neodiplogasteridae</taxon>
        <taxon>Pristionchus</taxon>
    </lineage>
</organism>
<evidence type="ECO:0000313" key="2">
    <source>
        <dbReference type="EMBL" id="GMT16391.1"/>
    </source>
</evidence>
<feature type="transmembrane region" description="Helical" evidence="1">
    <location>
        <begin position="80"/>
        <end position="102"/>
    </location>
</feature>
<dbReference type="EMBL" id="BTSY01000002">
    <property type="protein sequence ID" value="GMT16391.1"/>
    <property type="molecule type" value="Genomic_DNA"/>
</dbReference>
<accession>A0AAV5VAK7</accession>
<dbReference type="Proteomes" id="UP001432322">
    <property type="component" value="Unassembled WGS sequence"/>
</dbReference>
<feature type="transmembrane region" description="Helical" evidence="1">
    <location>
        <begin position="161"/>
        <end position="180"/>
    </location>
</feature>
<feature type="transmembrane region" description="Helical" evidence="1">
    <location>
        <begin position="226"/>
        <end position="243"/>
    </location>
</feature>
<protein>
    <recommendedName>
        <fullName evidence="4">G protein-coupled receptor</fullName>
    </recommendedName>
</protein>
<gene>
    <name evidence="2" type="ORF">PFISCL1PPCAC_7688</name>
</gene>
<evidence type="ECO:0000256" key="1">
    <source>
        <dbReference type="SAM" id="Phobius"/>
    </source>
</evidence>
<sequence>LFSVQLFALVSLISVVVSYGSLARLTYRDPLLKQAYFPFTCQFVVNSLLYAFYVVDYSMYHFASDFWLDDERQDSIFCDLFAFTSSFLAVAETSSVLALSIYCLTEKYELLRRVAAVVLSAIMGVISFTFIVLYIRATELIRHGCFRFNDFVQLANTVHEWIMFGNGAFLLIILICMPLERFERVKLLLLSIAVIVEFPMLISNRFEVDNIDSIRFSPYFGPLSSAVHALLQQTFAGAFFFVVHKFRTEISYDNPMAMDDIPEQSEKHPLGAMPRTSLVA</sequence>
<feature type="non-terminal residue" evidence="2">
    <location>
        <position position="1"/>
    </location>
</feature>
<evidence type="ECO:0000313" key="3">
    <source>
        <dbReference type="Proteomes" id="UP001432322"/>
    </source>
</evidence>
<dbReference type="AlphaFoldDB" id="A0AAV5VAK7"/>
<keyword evidence="3" id="KW-1185">Reference proteome</keyword>
<feature type="transmembrane region" description="Helical" evidence="1">
    <location>
        <begin position="114"/>
        <end position="135"/>
    </location>
</feature>